<evidence type="ECO:0000313" key="2">
    <source>
        <dbReference type="Proteomes" id="UP000274271"/>
    </source>
</evidence>
<protein>
    <submittedName>
        <fullName evidence="1">Uncharacterized protein</fullName>
    </submittedName>
</protein>
<comment type="caution">
    <text evidence="1">The sequence shown here is derived from an EMBL/GenBank/DDBJ whole genome shotgun (WGS) entry which is preliminary data.</text>
</comment>
<sequence length="497" mass="58471">MDKEHLKLEDWLSSDKVLTKEAFFVYTQQTRRLQPNDQILFLKKVISQIAKGYISLKIEDLCKINTFSLEAYQEFGEPVNIDYTLDLIIHILEFVAFKGKFPRETKEIFDLVKSIADFICNYLQDNVDYLSKIDLLFDDCPGRTAIVRKSTNDFYIHLRGNDYKVYDIYQGYSIKNQDKDGNGTLVLHFQKGIYAKGNICLLEVLERRINTYTDDTIKYGNNIEYQGRKFPFSWRRNESNFLIVPEKAPVTSCEGRKSDKSCELSSKEFWWCYGRKCFKANQVDHEVNDWNNYTLRDFLKILSLSYNDSGYYIFISEINRLNRLLERIRCTDCSKVLRPAKLSNFGFYRVSYFYCLNNDCSSKGKEVYLTHCLNSKCTNVIDNRVAKRCLNGFIICDKCGSCCSNDQFLKRSESLKILGRPLPQKLSTMLTEQKGHWEKAECYCYKCQKEMIEKNGSYNCKECSVTYDRTTVYVKFYRDYKKVFGQKFKKYEQKGAQ</sequence>
<accession>A0A3P1CXW8</accession>
<dbReference type="AlphaFoldDB" id="A0A3P1CXW8"/>
<proteinExistence type="predicted"/>
<dbReference type="Proteomes" id="UP000274271">
    <property type="component" value="Unassembled WGS sequence"/>
</dbReference>
<evidence type="ECO:0000313" key="1">
    <source>
        <dbReference type="EMBL" id="RRB18165.1"/>
    </source>
</evidence>
<gene>
    <name evidence="1" type="ORF">EHT87_07780</name>
</gene>
<dbReference type="EMBL" id="RQJP01000001">
    <property type="protein sequence ID" value="RRB18165.1"/>
    <property type="molecule type" value="Genomic_DNA"/>
</dbReference>
<keyword evidence="2" id="KW-1185">Reference proteome</keyword>
<reference evidence="1 2" key="1">
    <citation type="submission" date="2018-11" db="EMBL/GenBank/DDBJ databases">
        <authorList>
            <person name="Zhou Z."/>
            <person name="Wang G."/>
        </authorList>
    </citation>
    <scope>NUCLEOTIDE SEQUENCE [LARGE SCALE GENOMIC DNA]</scope>
    <source>
        <strain evidence="1 2">KCTC42998</strain>
    </source>
</reference>
<organism evidence="1 2">
    <name type="scientific">Larkinella knui</name>
    <dbReference type="NCBI Taxonomy" id="2025310"/>
    <lineage>
        <taxon>Bacteria</taxon>
        <taxon>Pseudomonadati</taxon>
        <taxon>Bacteroidota</taxon>
        <taxon>Cytophagia</taxon>
        <taxon>Cytophagales</taxon>
        <taxon>Spirosomataceae</taxon>
        <taxon>Larkinella</taxon>
    </lineage>
</organism>
<name>A0A3P1CXW8_9BACT</name>
<dbReference type="RefSeq" id="WP_124905484.1">
    <property type="nucleotide sequence ID" value="NZ_RQJP01000001.1"/>
</dbReference>
<dbReference type="OrthoDB" id="1397991at2"/>